<evidence type="ECO:0000313" key="2">
    <source>
        <dbReference type="Proteomes" id="UP000765509"/>
    </source>
</evidence>
<sequence>MLHLCTLFSYLTNSPEDLIDSVIAMWGIINLPERFKTSMEVWLGKCKVEKKSPSIDDTWEVMRKFLQRSQNNNNPNNQALISSKSNSWDSLIATGEEVKGKSRSRHP</sequence>
<keyword evidence="2" id="KW-1185">Reference proteome</keyword>
<comment type="caution">
    <text evidence="1">The sequence shown here is derived from an EMBL/GenBank/DDBJ whole genome shotgun (WGS) entry which is preliminary data.</text>
</comment>
<gene>
    <name evidence="1" type="ORF">O181_023412</name>
</gene>
<evidence type="ECO:0000313" key="1">
    <source>
        <dbReference type="EMBL" id="MBW0483697.1"/>
    </source>
</evidence>
<dbReference type="EMBL" id="AVOT02007344">
    <property type="protein sequence ID" value="MBW0483697.1"/>
    <property type="molecule type" value="Genomic_DNA"/>
</dbReference>
<organism evidence="1 2">
    <name type="scientific">Austropuccinia psidii MF-1</name>
    <dbReference type="NCBI Taxonomy" id="1389203"/>
    <lineage>
        <taxon>Eukaryota</taxon>
        <taxon>Fungi</taxon>
        <taxon>Dikarya</taxon>
        <taxon>Basidiomycota</taxon>
        <taxon>Pucciniomycotina</taxon>
        <taxon>Pucciniomycetes</taxon>
        <taxon>Pucciniales</taxon>
        <taxon>Sphaerophragmiaceae</taxon>
        <taxon>Austropuccinia</taxon>
    </lineage>
</organism>
<protein>
    <submittedName>
        <fullName evidence="1">Uncharacterized protein</fullName>
    </submittedName>
</protein>
<proteinExistence type="predicted"/>
<dbReference type="Proteomes" id="UP000765509">
    <property type="component" value="Unassembled WGS sequence"/>
</dbReference>
<name>A0A9Q3CHB8_9BASI</name>
<reference evidence="1" key="1">
    <citation type="submission" date="2021-03" db="EMBL/GenBank/DDBJ databases">
        <title>Draft genome sequence of rust myrtle Austropuccinia psidii MF-1, a brazilian biotype.</title>
        <authorList>
            <person name="Quecine M.C."/>
            <person name="Pachon D.M.R."/>
            <person name="Bonatelli M.L."/>
            <person name="Correr F.H."/>
            <person name="Franceschini L.M."/>
            <person name="Leite T.F."/>
            <person name="Margarido G.R.A."/>
            <person name="Almeida C.A."/>
            <person name="Ferrarezi J.A."/>
            <person name="Labate C.A."/>
        </authorList>
    </citation>
    <scope>NUCLEOTIDE SEQUENCE</scope>
    <source>
        <strain evidence="1">MF-1</strain>
    </source>
</reference>
<accession>A0A9Q3CHB8</accession>
<dbReference type="AlphaFoldDB" id="A0A9Q3CHB8"/>